<dbReference type="RefSeq" id="WP_244720531.1">
    <property type="nucleotide sequence ID" value="NZ_CP095072.1"/>
</dbReference>
<proteinExistence type="inferred from homology"/>
<feature type="domain" description="YetF C-terminal" evidence="8">
    <location>
        <begin position="80"/>
        <end position="213"/>
    </location>
</feature>
<dbReference type="InterPro" id="IPR023090">
    <property type="entry name" value="UPF0702_alpha/beta_dom_sf"/>
</dbReference>
<evidence type="ECO:0000313" key="11">
    <source>
        <dbReference type="Proteomes" id="UP000831782"/>
    </source>
</evidence>
<accession>A0ABY4EXB6</accession>
<comment type="similarity">
    <text evidence="2">Belongs to the UPF0702 family.</text>
</comment>
<name>A0ABY4EXB6_9BACI</name>
<dbReference type="Pfam" id="PF20730">
    <property type="entry name" value="YetF_N"/>
    <property type="match status" value="1"/>
</dbReference>
<dbReference type="InterPro" id="IPR048454">
    <property type="entry name" value="YetF_N"/>
</dbReference>
<evidence type="ECO:0000259" key="8">
    <source>
        <dbReference type="Pfam" id="PF04239"/>
    </source>
</evidence>
<feature type="transmembrane region" description="Helical" evidence="7">
    <location>
        <begin position="60"/>
        <end position="78"/>
    </location>
</feature>
<gene>
    <name evidence="10" type="ORF">MUN88_02655</name>
</gene>
<protein>
    <submittedName>
        <fullName evidence="10">DUF421 domain-containing protein</fullName>
    </submittedName>
</protein>
<evidence type="ECO:0000256" key="1">
    <source>
        <dbReference type="ARBA" id="ARBA00004651"/>
    </source>
</evidence>
<keyword evidence="5 7" id="KW-1133">Transmembrane helix</keyword>
<dbReference type="Pfam" id="PF04239">
    <property type="entry name" value="DUF421"/>
    <property type="match status" value="1"/>
</dbReference>
<feature type="transmembrane region" description="Helical" evidence="7">
    <location>
        <begin position="36"/>
        <end position="54"/>
    </location>
</feature>
<evidence type="ECO:0000259" key="9">
    <source>
        <dbReference type="Pfam" id="PF20730"/>
    </source>
</evidence>
<reference evidence="10 11" key="1">
    <citation type="submission" date="2022-04" db="EMBL/GenBank/DDBJ databases">
        <title>Gracilibacillus sp. isolated from saltern.</title>
        <authorList>
            <person name="Won M."/>
            <person name="Lee C.-M."/>
            <person name="Woen H.-Y."/>
            <person name="Kwon S.-W."/>
        </authorList>
    </citation>
    <scope>NUCLEOTIDE SEQUENCE [LARGE SCALE GENOMIC DNA]</scope>
    <source>
        <strain evidence="10 11">SSWR10-1</strain>
    </source>
</reference>
<evidence type="ECO:0000256" key="5">
    <source>
        <dbReference type="ARBA" id="ARBA00022989"/>
    </source>
</evidence>
<keyword evidence="11" id="KW-1185">Reference proteome</keyword>
<dbReference type="InterPro" id="IPR007353">
    <property type="entry name" value="DUF421"/>
</dbReference>
<evidence type="ECO:0000256" key="3">
    <source>
        <dbReference type="ARBA" id="ARBA00022475"/>
    </source>
</evidence>
<evidence type="ECO:0000256" key="7">
    <source>
        <dbReference type="SAM" id="Phobius"/>
    </source>
</evidence>
<dbReference type="Gene3D" id="3.30.240.20">
    <property type="entry name" value="bsu07140 like domains"/>
    <property type="match status" value="2"/>
</dbReference>
<comment type="subcellular location">
    <subcellularLocation>
        <location evidence="1">Cell membrane</location>
        <topology evidence="1">Multi-pass membrane protein</topology>
    </subcellularLocation>
</comment>
<evidence type="ECO:0000313" key="10">
    <source>
        <dbReference type="EMBL" id="UOQ49059.1"/>
    </source>
</evidence>
<keyword evidence="6 7" id="KW-0472">Membrane</keyword>
<evidence type="ECO:0000256" key="6">
    <source>
        <dbReference type="ARBA" id="ARBA00023136"/>
    </source>
</evidence>
<sequence>MATTITAKIVIGFIALIIVMRVMGKKELTQITPVDFVYLLVLGGLLENAVYNSTVTFWEVLYSLALWSVLIYVLELLVRHFEWLRPVLKGEPNIIIKDGILNIKNLKKNKLESEQLRSMLRLQGIFSITEVKYAILEPSGDLSVMRKESAETVTAEMMNIQPKETSLSHLVVDEGAIQKRTLDWIGKDEEWLRTLLKENGYDNISVIYYAEWSETDGLMVDNCD</sequence>
<dbReference type="Proteomes" id="UP000831782">
    <property type="component" value="Chromosome"/>
</dbReference>
<evidence type="ECO:0000256" key="2">
    <source>
        <dbReference type="ARBA" id="ARBA00006448"/>
    </source>
</evidence>
<dbReference type="EMBL" id="CP095072">
    <property type="protein sequence ID" value="UOQ49059.1"/>
    <property type="molecule type" value="Genomic_DNA"/>
</dbReference>
<dbReference type="PANTHER" id="PTHR34582">
    <property type="entry name" value="UPF0702 TRANSMEMBRANE PROTEIN YCAP"/>
    <property type="match status" value="1"/>
</dbReference>
<evidence type="ECO:0000256" key="4">
    <source>
        <dbReference type="ARBA" id="ARBA00022692"/>
    </source>
</evidence>
<keyword evidence="3" id="KW-1003">Cell membrane</keyword>
<keyword evidence="4 7" id="KW-0812">Transmembrane</keyword>
<organism evidence="10 11">
    <name type="scientific">Gracilibacillus caseinilyticus</name>
    <dbReference type="NCBI Taxonomy" id="2932256"/>
    <lineage>
        <taxon>Bacteria</taxon>
        <taxon>Bacillati</taxon>
        <taxon>Bacillota</taxon>
        <taxon>Bacilli</taxon>
        <taxon>Bacillales</taxon>
        <taxon>Bacillaceae</taxon>
        <taxon>Gracilibacillus</taxon>
    </lineage>
</organism>
<dbReference type="PANTHER" id="PTHR34582:SF5">
    <property type="entry name" value="UPF0702 TRANSMEMBRANE PROTEIN YETF"/>
    <property type="match status" value="1"/>
</dbReference>
<feature type="domain" description="YetF-like N-terminal transmembrane" evidence="9">
    <location>
        <begin position="4"/>
        <end position="76"/>
    </location>
</feature>
<feature type="transmembrane region" description="Helical" evidence="7">
    <location>
        <begin position="6"/>
        <end position="24"/>
    </location>
</feature>